<dbReference type="InterPro" id="IPR045146">
    <property type="entry name" value="SF3A1"/>
</dbReference>
<accession>A0A1R0GZW1</accession>
<feature type="compositionally biased region" description="Polar residues" evidence="7">
    <location>
        <begin position="421"/>
        <end position="431"/>
    </location>
</feature>
<keyword evidence="5" id="KW-0508">mRNA splicing</keyword>
<sequence>MEETTSPTIIFPPPEIKGIIDKTAEYVAQSGPILEQRVRETEKNNSKFSFLNPSDPYFAYYQNQLSDFKSGHTIQTKSDSDETLETSDSNPIIPIEPEPFQFSYPYSILSAHDLDIIKTTAQFVAKNGRAFMTSIIQREQRNSQFDFLKPSHRLFPYFINLTEQYSKILLPPPSLLERLNSNINNRASIMERINTRENYLKYYYAESEKQNLKHDKEKEEYYAIDWHSFVVVGTLEISDTDFSSELPPPLRLQDLYSMSLVDKSLNDIPKLQSSQSQNNVPANLSTSLIDDQESDVEMDEDDESEEDEDAAKAIVPKPDINDLPLKLPILDSSAPMKIKTNYTPKLLVNKISNDFWVCPVCNEKVSVSEIDEHIRIETLDPKRKEQLQSYERKIRESNLVSSGTDIAKYLKKISTNRSDIFGDQISSQQTPDDQHESEEKRVPIMWDGYTASAEETARRAAIGVSAEDQIAAIHRRKGLIADPNAEKIGPQLASPNILTQVQSNQNEPPYQIQNQLSFSNNHILTTPLQNSAPNTSDLFYNSHPQYQAQPPIQPLVPEQNLSFQNLQNPYHNQVSNPLYPNYPVYTENVQPTNSSDLSSHGISQIPIKRELEGQETQKNTTNFEDLESSKRSRIDSSENYSISDTAIQPSNSSQIIDPSTGLINMNHWIKLYPDEFDLSIKLSGIPSDLLNDPADLEKTHIIHVSPDMLVSSVKTLISETIGLPTGKQKLSVISMYTLQPPPEMFTNSIGMTLKNPLSIASYNLTKGAFLSLTLRERGGRK</sequence>
<feature type="region of interest" description="Disordered" evidence="7">
    <location>
        <begin position="271"/>
        <end position="312"/>
    </location>
</feature>
<dbReference type="PANTHER" id="PTHR15316">
    <property type="entry name" value="SPLICEOSOME ASSOCIATED PROTEIN 114/SWAP SPLICING FACTOR-RELATED"/>
    <property type="match status" value="1"/>
</dbReference>
<dbReference type="SMART" id="SM00648">
    <property type="entry name" value="SWAP"/>
    <property type="match status" value="2"/>
</dbReference>
<dbReference type="PANTHER" id="PTHR15316:SF1">
    <property type="entry name" value="SPLICING FACTOR 3A SUBUNIT 1"/>
    <property type="match status" value="1"/>
</dbReference>
<evidence type="ECO:0000313" key="11">
    <source>
        <dbReference type="Proteomes" id="UP000187455"/>
    </source>
</evidence>
<dbReference type="AlphaFoldDB" id="A0A1R0GZW1"/>
<feature type="compositionally biased region" description="Acidic residues" evidence="7">
    <location>
        <begin position="290"/>
        <end position="309"/>
    </location>
</feature>
<gene>
    <name evidence="10" type="ORF">AYI68_g3440</name>
</gene>
<feature type="compositionally biased region" description="Polar residues" evidence="7">
    <location>
        <begin position="614"/>
        <end position="623"/>
    </location>
</feature>
<dbReference type="GO" id="GO:0071013">
    <property type="term" value="C:catalytic step 2 spliceosome"/>
    <property type="evidence" value="ECO:0007669"/>
    <property type="project" value="TreeGrafter"/>
</dbReference>
<evidence type="ECO:0000313" key="10">
    <source>
        <dbReference type="EMBL" id="OLY82442.1"/>
    </source>
</evidence>
<dbReference type="GO" id="GO:0000381">
    <property type="term" value="P:regulation of alternative mRNA splicing, via spliceosome"/>
    <property type="evidence" value="ECO:0007669"/>
    <property type="project" value="TreeGrafter"/>
</dbReference>
<dbReference type="FunFam" id="1.10.10.790:FF:000002">
    <property type="entry name" value="Splicing factor 3A subunit 1"/>
    <property type="match status" value="1"/>
</dbReference>
<dbReference type="InterPro" id="IPR029071">
    <property type="entry name" value="Ubiquitin-like_domsf"/>
</dbReference>
<feature type="region of interest" description="Disordered" evidence="7">
    <location>
        <begin position="421"/>
        <end position="441"/>
    </location>
</feature>
<dbReference type="InterPro" id="IPR022030">
    <property type="entry name" value="SF3A1_dom"/>
</dbReference>
<evidence type="ECO:0000256" key="4">
    <source>
        <dbReference type="ARBA" id="ARBA00022737"/>
    </source>
</evidence>
<keyword evidence="2" id="KW-0507">mRNA processing</keyword>
<dbReference type="Gene3D" id="1.10.10.790">
    <property type="entry name" value="Surp module"/>
    <property type="match status" value="2"/>
</dbReference>
<comment type="subcellular location">
    <subcellularLocation>
        <location evidence="1">Nucleus</location>
    </subcellularLocation>
</comment>
<dbReference type="STRING" id="133383.A0A1R0GZW1"/>
<keyword evidence="4" id="KW-0677">Repeat</keyword>
<feature type="compositionally biased region" description="Basic and acidic residues" evidence="7">
    <location>
        <begin position="432"/>
        <end position="441"/>
    </location>
</feature>
<keyword evidence="11" id="KW-1185">Reference proteome</keyword>
<dbReference type="PROSITE" id="PS50128">
    <property type="entry name" value="SURP"/>
    <property type="match status" value="2"/>
</dbReference>
<evidence type="ECO:0000256" key="2">
    <source>
        <dbReference type="ARBA" id="ARBA00022664"/>
    </source>
</evidence>
<dbReference type="Gene3D" id="3.10.20.90">
    <property type="entry name" value="Phosphatidylinositol 3-kinase Catalytic Subunit, Chain A, domain 1"/>
    <property type="match status" value="1"/>
</dbReference>
<dbReference type="PROSITE" id="PS50053">
    <property type="entry name" value="UBIQUITIN_2"/>
    <property type="match status" value="1"/>
</dbReference>
<dbReference type="GO" id="GO:0003723">
    <property type="term" value="F:RNA binding"/>
    <property type="evidence" value="ECO:0007669"/>
    <property type="project" value="InterPro"/>
</dbReference>
<comment type="caution">
    <text evidence="10">The sequence shown here is derived from an EMBL/GenBank/DDBJ whole genome shotgun (WGS) entry which is preliminary data.</text>
</comment>
<proteinExistence type="predicted"/>
<feature type="domain" description="SURP motif" evidence="9">
    <location>
        <begin position="116"/>
        <end position="158"/>
    </location>
</feature>
<feature type="region of interest" description="Disordered" evidence="7">
    <location>
        <begin position="607"/>
        <end position="656"/>
    </location>
</feature>
<feature type="domain" description="SURP motif" evidence="9">
    <location>
        <begin position="19"/>
        <end position="61"/>
    </location>
</feature>
<evidence type="ECO:0000256" key="5">
    <source>
        <dbReference type="ARBA" id="ARBA00023187"/>
    </source>
</evidence>
<dbReference type="GO" id="GO:0071004">
    <property type="term" value="C:U2-type prespliceosome"/>
    <property type="evidence" value="ECO:0007669"/>
    <property type="project" value="TreeGrafter"/>
</dbReference>
<dbReference type="InterPro" id="IPR035967">
    <property type="entry name" value="SWAP/Surp_sf"/>
</dbReference>
<dbReference type="FunFam" id="1.10.10.790:FF:000001">
    <property type="entry name" value="Splicing factor 3a, subunit 1"/>
    <property type="match status" value="1"/>
</dbReference>
<dbReference type="Proteomes" id="UP000187455">
    <property type="component" value="Unassembled WGS sequence"/>
</dbReference>
<dbReference type="OrthoDB" id="447637at2759"/>
<dbReference type="InterPro" id="IPR000061">
    <property type="entry name" value="Surp"/>
</dbReference>
<dbReference type="InterPro" id="IPR000626">
    <property type="entry name" value="Ubiquitin-like_dom"/>
</dbReference>
<evidence type="ECO:0000259" key="8">
    <source>
        <dbReference type="PROSITE" id="PS50053"/>
    </source>
</evidence>
<keyword evidence="3" id="KW-0747">Spliceosome</keyword>
<protein>
    <submittedName>
        <fullName evidence="10">Putative splicing factor 3A subunit 1</fullName>
    </submittedName>
</protein>
<evidence type="ECO:0000256" key="6">
    <source>
        <dbReference type="ARBA" id="ARBA00023242"/>
    </source>
</evidence>
<feature type="compositionally biased region" description="Basic and acidic residues" evidence="7">
    <location>
        <begin position="627"/>
        <end position="636"/>
    </location>
</feature>
<evidence type="ECO:0000259" key="9">
    <source>
        <dbReference type="PROSITE" id="PS50128"/>
    </source>
</evidence>
<organism evidence="10 11">
    <name type="scientific">Smittium mucronatum</name>
    <dbReference type="NCBI Taxonomy" id="133383"/>
    <lineage>
        <taxon>Eukaryota</taxon>
        <taxon>Fungi</taxon>
        <taxon>Fungi incertae sedis</taxon>
        <taxon>Zoopagomycota</taxon>
        <taxon>Kickxellomycotina</taxon>
        <taxon>Harpellomycetes</taxon>
        <taxon>Harpellales</taxon>
        <taxon>Legeriomycetaceae</taxon>
        <taxon>Smittium</taxon>
    </lineage>
</organism>
<dbReference type="EMBL" id="LSSL01001534">
    <property type="protein sequence ID" value="OLY82442.1"/>
    <property type="molecule type" value="Genomic_DNA"/>
</dbReference>
<name>A0A1R0GZW1_9FUNG</name>
<evidence type="ECO:0000256" key="1">
    <source>
        <dbReference type="ARBA" id="ARBA00004123"/>
    </source>
</evidence>
<dbReference type="GO" id="GO:0045292">
    <property type="term" value="P:mRNA cis splicing, via spliceosome"/>
    <property type="evidence" value="ECO:0007669"/>
    <property type="project" value="InterPro"/>
</dbReference>
<feature type="compositionally biased region" description="Polar residues" evidence="7">
    <location>
        <begin position="271"/>
        <end position="289"/>
    </location>
</feature>
<feature type="compositionally biased region" description="Polar residues" evidence="7">
    <location>
        <begin position="637"/>
        <end position="656"/>
    </location>
</feature>
<dbReference type="SUPFAM" id="SSF109905">
    <property type="entry name" value="Surp module (SWAP domain)"/>
    <property type="match status" value="2"/>
</dbReference>
<dbReference type="SUPFAM" id="SSF54236">
    <property type="entry name" value="Ubiquitin-like"/>
    <property type="match status" value="1"/>
</dbReference>
<reference evidence="10 11" key="1">
    <citation type="journal article" date="2016" name="Mol. Biol. Evol.">
        <title>Genome-Wide Survey of Gut Fungi (Harpellales) Reveals the First Horizontally Transferred Ubiquitin Gene from a Mosquito Host.</title>
        <authorList>
            <person name="Wang Y."/>
            <person name="White M.M."/>
            <person name="Kvist S."/>
            <person name="Moncalvo J.M."/>
        </authorList>
    </citation>
    <scope>NUCLEOTIDE SEQUENCE [LARGE SCALE GENOMIC DNA]</scope>
    <source>
        <strain evidence="10 11">ALG-7-W6</strain>
    </source>
</reference>
<dbReference type="GO" id="GO:0005686">
    <property type="term" value="C:U2 snRNP"/>
    <property type="evidence" value="ECO:0007669"/>
    <property type="project" value="TreeGrafter"/>
</dbReference>
<dbReference type="Pfam" id="PF01805">
    <property type="entry name" value="Surp"/>
    <property type="match status" value="2"/>
</dbReference>
<evidence type="ECO:0000256" key="7">
    <source>
        <dbReference type="SAM" id="MobiDB-lite"/>
    </source>
</evidence>
<evidence type="ECO:0000256" key="3">
    <source>
        <dbReference type="ARBA" id="ARBA00022728"/>
    </source>
</evidence>
<keyword evidence="6" id="KW-0539">Nucleus</keyword>
<dbReference type="Pfam" id="PF12230">
    <property type="entry name" value="PRP21_like_P"/>
    <property type="match status" value="1"/>
</dbReference>
<feature type="domain" description="Ubiquitin-like" evidence="8">
    <location>
        <begin position="678"/>
        <end position="779"/>
    </location>
</feature>